<feature type="coiled-coil region" evidence="9">
    <location>
        <begin position="1424"/>
        <end position="1483"/>
    </location>
</feature>
<gene>
    <name evidence="10" type="primary">CFAP43_2</name>
    <name evidence="10" type="ORF">NPIL_87061</name>
</gene>
<keyword evidence="10" id="KW-0969">Cilium</keyword>
<evidence type="ECO:0000313" key="11">
    <source>
        <dbReference type="Proteomes" id="UP000887013"/>
    </source>
</evidence>
<accession>A0A8X6N8K3</accession>
<evidence type="ECO:0000313" key="10">
    <source>
        <dbReference type="EMBL" id="GFS99577.1"/>
    </source>
</evidence>
<sequence>MNVSLNLKWTQGKCGKRPYFLSDHEIGFTCGSHIKISRTDYFFETCIEGPVGGVQCFTADYAKKLLAFSDEARNNNIYIVDFETFQILSQFNKNGYCKYSWIKFALKNYLYTLEAAPKFLLTLWNWEQGIKIKTISHELPVIDETRCLFSVHPLLKNIACFLQVDRLHFYEIDDLAEIQLQNITIYLPLSGDKEGLTLLWCWELGKLRWFDKMNHDTWGNHSELLHSLPLKACCKDMSDIEIVRFFDYLQKTVRSHCSCHCWLPESNLLLASMGGSVFHINFSQKKVKVLYFSELTENKYHACTITSISVNINGLYAAKYNGDFIFIPDYLKEWKETKMFSIVHSPLFMTFSPDFTDIIILTEKDELLAHNLLDNSLCCLQIGIDNHTVVGVYVPNELYVITAKASGKIETWNIANGIQHSETNINHNVTTMDGSILVPIFLVATCNSYLYIMDASVSGILRIIEILRPSEKPIIQIFIQNYGKLALLLTSNNKLFFLNLLPTKHFNMLGYIILFHEILDMALFSTGLYDMNYVVLLCWSKRGNEKSNCILTFELPEDFDENFNDYWKDKSGMLDVDILKQKEIAIDHISSSITVHRHFGIFLTIVSEKKVLNIPETLDNAFTTSVSEKSCNVPFDLDKSSLIISPSNNIILTVNCEGKMCLWVVNDPDTRYIFDISTYTTSNEIPFIKFSAKEDALIIGSSSGDVSCYTLPSLMRENLNDVLSKCEKLMSVEKRQLLGMEAKMKGDQEMIPWETLMVNKLNEETLKILEVKRITVYQRMLLLSEELETLTKENSLLLEEYQWGNEEFVTDDKLREDLVKEREENVTHHKEYLLDKLNTELKFIDNMKQECVDNMLERGNILQSLSNGRSLYNYSIPHIPEHIKLQIQRAFKVFQVEKCLRHLILGNKNIEIQEGLNFDSLDSDEIKEEICTEMREEIFLMQTQKERINYTYILEYIIFRKRLAFNKYFQKLLKRKKETVNKVKANDIQIREIATVIGEQREIWEIDEVTESLETKLRPTEEEINENSHLKSEEESKISKGIAGYFLEEEWLQTLLNPIVTEVHQKMKKLKRDTISRMQKEMDKLLKNSFEALSYYETYHERVIDEKLEWDLNILHDELQLLLLIFCTSNRKLMINEDSFLIENINNLKMELKIFESRKASIEALLSRMEKVRESLNKEVSVIDSEVFNLSKLSRNKLAFLEAYAKRPDRKPVSETLNPFEDLIMLEFRDFQKINSLKYKPLRVPINIWRDLCSHREQKAAIEERLDHVNTDYNKFSLKKLEIKRVVNNIRASILVESVFSRCMNEKIVESIIELPIVIFGNSSQLEVEFENKLGITSWIFLKKHHIKALNNLIRIEGEHNLQALMRKEKAENQIKRNSFKLKCIILEQRDLRIDIETILNLPMGREVQNAIQDPKGFGPHVKINELEKSHEQEKSEIQRHIQNILYNITHTKNRMENLRRGMNQRLKEIEKLKGNLHELSKLGDKK</sequence>
<evidence type="ECO:0000256" key="9">
    <source>
        <dbReference type="SAM" id="Coils"/>
    </source>
</evidence>
<organism evidence="10 11">
    <name type="scientific">Nephila pilipes</name>
    <name type="common">Giant wood spider</name>
    <name type="synonym">Nephila maculata</name>
    <dbReference type="NCBI Taxonomy" id="299642"/>
    <lineage>
        <taxon>Eukaryota</taxon>
        <taxon>Metazoa</taxon>
        <taxon>Ecdysozoa</taxon>
        <taxon>Arthropoda</taxon>
        <taxon>Chelicerata</taxon>
        <taxon>Arachnida</taxon>
        <taxon>Araneae</taxon>
        <taxon>Araneomorphae</taxon>
        <taxon>Entelegynae</taxon>
        <taxon>Araneoidea</taxon>
        <taxon>Nephilidae</taxon>
        <taxon>Nephila</taxon>
    </lineage>
</organism>
<evidence type="ECO:0000256" key="7">
    <source>
        <dbReference type="ARBA" id="ARBA00023212"/>
    </source>
</evidence>
<dbReference type="SUPFAM" id="SSF50998">
    <property type="entry name" value="Quinoprotein alcohol dehydrogenase-like"/>
    <property type="match status" value="1"/>
</dbReference>
<dbReference type="EMBL" id="BMAW01055176">
    <property type="protein sequence ID" value="GFS99577.1"/>
    <property type="molecule type" value="Genomic_DNA"/>
</dbReference>
<evidence type="ECO:0000256" key="8">
    <source>
        <dbReference type="ARBA" id="ARBA00023273"/>
    </source>
</evidence>
<name>A0A8X6N8K3_NEPPI</name>
<evidence type="ECO:0000256" key="3">
    <source>
        <dbReference type="ARBA" id="ARBA00022490"/>
    </source>
</evidence>
<keyword evidence="7" id="KW-0206">Cytoskeleton</keyword>
<dbReference type="SUPFAM" id="SSF50978">
    <property type="entry name" value="WD40 repeat-like"/>
    <property type="match status" value="1"/>
</dbReference>
<dbReference type="GO" id="GO:0005930">
    <property type="term" value="C:axoneme"/>
    <property type="evidence" value="ECO:0007669"/>
    <property type="project" value="TreeGrafter"/>
</dbReference>
<keyword evidence="5" id="KW-0677">Repeat</keyword>
<evidence type="ECO:0000256" key="4">
    <source>
        <dbReference type="ARBA" id="ARBA00022574"/>
    </source>
</evidence>
<comment type="subcellular location">
    <subcellularLocation>
        <location evidence="1">Cell projection</location>
        <location evidence="1">Cilium</location>
    </subcellularLocation>
    <subcellularLocation>
        <location evidence="2">Cytoplasm</location>
        <location evidence="2">Cytoskeleton</location>
    </subcellularLocation>
</comment>
<protein>
    <submittedName>
        <fullName evidence="10">Cilia-and flagella-associated protein 43</fullName>
    </submittedName>
</protein>
<dbReference type="Proteomes" id="UP000887013">
    <property type="component" value="Unassembled WGS sequence"/>
</dbReference>
<keyword evidence="8" id="KW-0966">Cell projection</keyword>
<keyword evidence="4" id="KW-0853">WD repeat</keyword>
<keyword evidence="6 9" id="KW-0175">Coiled coil</keyword>
<feature type="coiled-coil region" evidence="9">
    <location>
        <begin position="1145"/>
        <end position="1179"/>
    </location>
</feature>
<evidence type="ECO:0000256" key="2">
    <source>
        <dbReference type="ARBA" id="ARBA00004245"/>
    </source>
</evidence>
<proteinExistence type="predicted"/>
<dbReference type="PANTHER" id="PTHR14885:SF1">
    <property type="entry name" value="CILIA- AND FLAGELLA-ASSOCIATED PROTEIN 43"/>
    <property type="match status" value="1"/>
</dbReference>
<keyword evidence="11" id="KW-1185">Reference proteome</keyword>
<evidence type="ECO:0000256" key="6">
    <source>
        <dbReference type="ARBA" id="ARBA00023054"/>
    </source>
</evidence>
<keyword evidence="10" id="KW-0282">Flagellum</keyword>
<evidence type="ECO:0000256" key="5">
    <source>
        <dbReference type="ARBA" id="ARBA00022737"/>
    </source>
</evidence>
<dbReference type="InterPro" id="IPR036322">
    <property type="entry name" value="WD40_repeat_dom_sf"/>
</dbReference>
<dbReference type="OrthoDB" id="535167at2759"/>
<dbReference type="PANTHER" id="PTHR14885">
    <property type="entry name" value="CILIA- AND FLAGELLA-ASSOCIATED PROTEIN 43-RELATED"/>
    <property type="match status" value="1"/>
</dbReference>
<keyword evidence="3" id="KW-0963">Cytoplasm</keyword>
<dbReference type="InterPro" id="IPR011047">
    <property type="entry name" value="Quinoprotein_ADH-like_sf"/>
</dbReference>
<dbReference type="GO" id="GO:0060271">
    <property type="term" value="P:cilium assembly"/>
    <property type="evidence" value="ECO:0007669"/>
    <property type="project" value="TreeGrafter"/>
</dbReference>
<evidence type="ECO:0000256" key="1">
    <source>
        <dbReference type="ARBA" id="ARBA00004138"/>
    </source>
</evidence>
<comment type="caution">
    <text evidence="10">The sequence shown here is derived from an EMBL/GenBank/DDBJ whole genome shotgun (WGS) entry which is preliminary data.</text>
</comment>
<reference evidence="10" key="1">
    <citation type="submission" date="2020-08" db="EMBL/GenBank/DDBJ databases">
        <title>Multicomponent nature underlies the extraordinary mechanical properties of spider dragline silk.</title>
        <authorList>
            <person name="Kono N."/>
            <person name="Nakamura H."/>
            <person name="Mori M."/>
            <person name="Yoshida Y."/>
            <person name="Ohtoshi R."/>
            <person name="Malay A.D."/>
            <person name="Moran D.A.P."/>
            <person name="Tomita M."/>
            <person name="Numata K."/>
            <person name="Arakawa K."/>
        </authorList>
    </citation>
    <scope>NUCLEOTIDE SEQUENCE</scope>
</reference>